<dbReference type="EMBL" id="DTBQ01000104">
    <property type="protein sequence ID" value="HGM46863.1"/>
    <property type="molecule type" value="Genomic_DNA"/>
</dbReference>
<reference evidence="2" key="1">
    <citation type="journal article" date="2020" name="mSystems">
        <title>Genome- and Community-Level Interaction Insights into Carbon Utilization and Element Cycling Functions of Hydrothermarchaeota in Hydrothermal Sediment.</title>
        <authorList>
            <person name="Zhou Z."/>
            <person name="Liu Y."/>
            <person name="Xu W."/>
            <person name="Pan J."/>
            <person name="Luo Z.H."/>
            <person name="Li M."/>
        </authorList>
    </citation>
    <scope>NUCLEOTIDE SEQUENCE</scope>
    <source>
        <strain evidence="2">SpSt-649</strain>
    </source>
</reference>
<feature type="transmembrane region" description="Helical" evidence="1">
    <location>
        <begin position="360"/>
        <end position="383"/>
    </location>
</feature>
<organism evidence="2">
    <name type="scientific">Thermofilum pendens</name>
    <dbReference type="NCBI Taxonomy" id="2269"/>
    <lineage>
        <taxon>Archaea</taxon>
        <taxon>Thermoproteota</taxon>
        <taxon>Thermoprotei</taxon>
        <taxon>Thermofilales</taxon>
        <taxon>Thermofilaceae</taxon>
        <taxon>Thermofilum</taxon>
    </lineage>
</organism>
<protein>
    <submittedName>
        <fullName evidence="2">Uncharacterized protein</fullName>
    </submittedName>
</protein>
<keyword evidence="1" id="KW-0812">Transmembrane</keyword>
<sequence length="399" mass="41936">MKLAWLIALLAAAFSSLALAALNLDAGAPPSAVNVTVPKPGLTLEKTLVTGKGVELVVRNTAAEPIPVNSVSLWVEAPFNLSCTAEAPPLVGQVKSCTYDSARDPAFKPQVIQPGGTVVVRIQLAGLVELLQRSWSGEALVTLRLGDYTLRKRLLFTASLHGEARQAEPLGAHIALRVEGNSTLRVLLRAVLRANASLQGLRGVDFRNFSGSFSVEGGVLKLTGEASPPAQLKLNLTVSAPAGALSGHATPLLLQLRSDELKLGTLLLEPKVVFLKPALSVLPYVYEAEVPGVSSGYLLVAVGPRLYNVTLEDGRGFLALSEAFWPLLQSCEVEPLEVLASEGGAVLAYPAVRAGEGVSLLTGGATIALIAALALVSGVYALLLHRLKARCKPFMEVEV</sequence>
<evidence type="ECO:0000313" key="2">
    <source>
        <dbReference type="EMBL" id="HGM46863.1"/>
    </source>
</evidence>
<comment type="caution">
    <text evidence="2">The sequence shown here is derived from an EMBL/GenBank/DDBJ whole genome shotgun (WGS) entry which is preliminary data.</text>
</comment>
<keyword evidence="1" id="KW-0472">Membrane</keyword>
<accession>A0A7C4H3Z8</accession>
<keyword evidence="1" id="KW-1133">Transmembrane helix</keyword>
<gene>
    <name evidence="2" type="ORF">ENU21_03795</name>
</gene>
<dbReference type="AlphaFoldDB" id="A0A7C4H3Z8"/>
<proteinExistence type="predicted"/>
<evidence type="ECO:0000256" key="1">
    <source>
        <dbReference type="SAM" id="Phobius"/>
    </source>
</evidence>
<name>A0A7C4H3Z8_THEPE</name>